<evidence type="ECO:0000256" key="1">
    <source>
        <dbReference type="SAM" id="Phobius"/>
    </source>
</evidence>
<keyword evidence="1" id="KW-0812">Transmembrane</keyword>
<sequence length="136" mass="14218">MESVSRPRSGWIWFSGWALVGSAYGLALVGALTIGVYVLPIAVALTALLAMARPGTPTLSGLLSGAGLPFLFMAYLNRSGPGTSCSETSTGQECNELYNPWFPLTIAVALMAAGVAIYLVLQRRRAAVGSSSTHQP</sequence>
<keyword evidence="3" id="KW-1185">Reference proteome</keyword>
<organism evidence="2 3">
    <name type="scientific">Actinoplanes regularis</name>
    <dbReference type="NCBI Taxonomy" id="52697"/>
    <lineage>
        <taxon>Bacteria</taxon>
        <taxon>Bacillati</taxon>
        <taxon>Actinomycetota</taxon>
        <taxon>Actinomycetes</taxon>
        <taxon>Micromonosporales</taxon>
        <taxon>Micromonosporaceae</taxon>
        <taxon>Actinoplanes</taxon>
    </lineage>
</organism>
<keyword evidence="1" id="KW-1133">Transmembrane helix</keyword>
<feature type="transmembrane region" description="Helical" evidence="1">
    <location>
        <begin position="101"/>
        <end position="121"/>
    </location>
</feature>
<proteinExistence type="predicted"/>
<feature type="transmembrane region" description="Helical" evidence="1">
    <location>
        <begin position="34"/>
        <end position="52"/>
    </location>
</feature>
<evidence type="ECO:0000313" key="3">
    <source>
        <dbReference type="Proteomes" id="UP000198415"/>
    </source>
</evidence>
<gene>
    <name evidence="2" type="ORF">SAMN06264365_14110</name>
</gene>
<dbReference type="Proteomes" id="UP000198415">
    <property type="component" value="Unassembled WGS sequence"/>
</dbReference>
<accession>A0A239K0R5</accession>
<dbReference type="EMBL" id="FZNR01000041">
    <property type="protein sequence ID" value="SNT11605.1"/>
    <property type="molecule type" value="Genomic_DNA"/>
</dbReference>
<dbReference type="OrthoDB" id="4227382at2"/>
<dbReference type="AlphaFoldDB" id="A0A239K0R5"/>
<dbReference type="RefSeq" id="WP_089299181.1">
    <property type="nucleotide sequence ID" value="NZ_BOMU01000133.1"/>
</dbReference>
<reference evidence="2 3" key="1">
    <citation type="submission" date="2017-06" db="EMBL/GenBank/DDBJ databases">
        <authorList>
            <person name="Kim H.J."/>
            <person name="Triplett B.A."/>
        </authorList>
    </citation>
    <scope>NUCLEOTIDE SEQUENCE [LARGE SCALE GENOMIC DNA]</scope>
    <source>
        <strain evidence="2 3">DSM 43151</strain>
    </source>
</reference>
<keyword evidence="1" id="KW-0472">Membrane</keyword>
<protein>
    <submittedName>
        <fullName evidence="2">Uncharacterized protein</fullName>
    </submittedName>
</protein>
<feature type="transmembrane region" description="Helical" evidence="1">
    <location>
        <begin position="12"/>
        <end position="28"/>
    </location>
</feature>
<name>A0A239K0R5_9ACTN</name>
<evidence type="ECO:0000313" key="2">
    <source>
        <dbReference type="EMBL" id="SNT11605.1"/>
    </source>
</evidence>